<protein>
    <recommendedName>
        <fullName evidence="5">MYND-type domain-containing protein</fullName>
    </recommendedName>
</protein>
<feature type="domain" description="MYND-type" evidence="5">
    <location>
        <begin position="1051"/>
        <end position="1093"/>
    </location>
</feature>
<dbReference type="EMBL" id="JAHCVI010000001">
    <property type="protein sequence ID" value="KAG7294098.1"/>
    <property type="molecule type" value="Genomic_DNA"/>
</dbReference>
<dbReference type="PROSITE" id="PS01360">
    <property type="entry name" value="ZF_MYND_1"/>
    <property type="match status" value="1"/>
</dbReference>
<name>A0AAD4FB83_9PEZI</name>
<dbReference type="Gene3D" id="6.10.140.2220">
    <property type="match status" value="1"/>
</dbReference>
<dbReference type="AlphaFoldDB" id="A0AAD4FB83"/>
<dbReference type="InterPro" id="IPR002893">
    <property type="entry name" value="Znf_MYND"/>
</dbReference>
<accession>A0AAD4FB83</accession>
<keyword evidence="7" id="KW-1185">Reference proteome</keyword>
<dbReference type="PROSITE" id="PS50865">
    <property type="entry name" value="ZF_MYND_2"/>
    <property type="match status" value="1"/>
</dbReference>
<evidence type="ECO:0000256" key="1">
    <source>
        <dbReference type="ARBA" id="ARBA00022723"/>
    </source>
</evidence>
<dbReference type="PANTHER" id="PTHR10237:SF15">
    <property type="entry name" value="LD37257P"/>
    <property type="match status" value="1"/>
</dbReference>
<proteinExistence type="predicted"/>
<evidence type="ECO:0000256" key="4">
    <source>
        <dbReference type="PROSITE-ProRule" id="PRU00134"/>
    </source>
</evidence>
<sequence length="1102" mass="120683">MPTPDTFNLPALEQVGNFDLATSLTEDLPQGADADILLLGCGDARHILYTLFAEKGLPSRKLDFTACDTDEGTLARNILLFTLTLDNDDKVSLAQIWNIYHHPALDNRDIQLIASQAQKLLGLSQTLQEWHSGPYGATLRFCDVVTFSLVRSMWTKWADVARQSSSNTDKSRSAQFARDKVEHTFESWAVQISKKLIFADKEQIETPLSESDGDEIVVPNPLFTVPLTTSAVLRNATHPLLGFHITAAQANLTGVSPIGMNEILECDADVQDSLFSAAVAQFGDWTDAFRDAAPRTVIRFTTSECFALCYTLRFSLETGKTCAQHYHGKVGFEALALAESEYGDGGSAPKQFDVIDASTHFRRLNTLNMLVSAGPLLKDLPSSTLYTRNLHRLSDEENIEELLCGHTTTVSMLLGLVSVEYWTNAKARSTASQVLEVWSKKSPAPTAEHTILGFRHSWKQTKHMPGRDSRASDSLLQASIEDLASLVHSCYQNMYAVRGLKQRPSEEQLKAWGPNQLLASHNHPGTISAFVRSIARRAEVDSTQLFEGFLEKITSDPQLRVCLGAYTLEVPTFGLKLAKSWHWLDLKPKSRPAFSKWATVPPAVAITVVVPTERWKAVTPVMDESDGPRALNAEISGHLRIPDTKAATVYWDTQVSFGTIETESSRDQDNFVVRVQEDQEAWKGSSPMIISYYVPTQFVEAMFSQATVSFSALFSILRPDGREEMAGDTILFPFEKPLSDEEHVFITKYRPRQTGYAITEGVLLDLPKSKTPENDITSSNATFTANFSSQKSADILTVTGRLDITSEEGRRLLADKDRALILPLSFPAPILKDGSKTRIARTTGYIEVIAPLANPSTHPAPLDNILPTTLLASSNIPSTLNIPHLNLSTLPILPSRTNPASPPTPRLNFKESLFTSFMLVSGLQGGQTGLFALTHPGGGHPRAAGGGVVLDAAALPFTRALVDSGVLEGFLLVLPDATPRERSVEEGAALAERLPEGFVTLPEWETAARYATRVAISPVYASPLVEDVIPPGMAKAAADKGEGEGAVMMACRKCGKIGGTPGVKLRKCARCLEVAYCSPECQKTDWKKHRMECKESEVHGMA</sequence>
<dbReference type="Pfam" id="PF14737">
    <property type="entry name" value="DUF4470"/>
    <property type="match status" value="1"/>
</dbReference>
<reference evidence="6" key="1">
    <citation type="submission" date="2023-02" db="EMBL/GenBank/DDBJ databases">
        <authorList>
            <person name="Palmer J.M."/>
        </authorList>
    </citation>
    <scope>NUCLEOTIDE SEQUENCE</scope>
    <source>
        <strain evidence="6">FW57</strain>
    </source>
</reference>
<dbReference type="Proteomes" id="UP001197093">
    <property type="component" value="Unassembled WGS sequence"/>
</dbReference>
<evidence type="ECO:0000256" key="2">
    <source>
        <dbReference type="ARBA" id="ARBA00022771"/>
    </source>
</evidence>
<dbReference type="PANTHER" id="PTHR10237">
    <property type="entry name" value="DEFORMED EPIDERMAL AUTOREGULATORY FACTOR 1 HOMOLOG SUPPRESSIN"/>
    <property type="match status" value="1"/>
</dbReference>
<evidence type="ECO:0000313" key="6">
    <source>
        <dbReference type="EMBL" id="KAG7294098.1"/>
    </source>
</evidence>
<gene>
    <name evidence="6" type="ORF">NEMBOFW57_004161</name>
</gene>
<dbReference type="GO" id="GO:0000981">
    <property type="term" value="F:DNA-binding transcription factor activity, RNA polymerase II-specific"/>
    <property type="evidence" value="ECO:0007669"/>
    <property type="project" value="TreeGrafter"/>
</dbReference>
<evidence type="ECO:0000256" key="3">
    <source>
        <dbReference type="ARBA" id="ARBA00022833"/>
    </source>
</evidence>
<keyword evidence="1" id="KW-0479">Metal-binding</keyword>
<evidence type="ECO:0000259" key="5">
    <source>
        <dbReference type="PROSITE" id="PS50865"/>
    </source>
</evidence>
<organism evidence="6 7">
    <name type="scientific">Staphylotrichum longicolle</name>
    <dbReference type="NCBI Taxonomy" id="669026"/>
    <lineage>
        <taxon>Eukaryota</taxon>
        <taxon>Fungi</taxon>
        <taxon>Dikarya</taxon>
        <taxon>Ascomycota</taxon>
        <taxon>Pezizomycotina</taxon>
        <taxon>Sordariomycetes</taxon>
        <taxon>Sordariomycetidae</taxon>
        <taxon>Sordariales</taxon>
        <taxon>Chaetomiaceae</taxon>
        <taxon>Staphylotrichum</taxon>
    </lineage>
</organism>
<dbReference type="GO" id="GO:0008270">
    <property type="term" value="F:zinc ion binding"/>
    <property type="evidence" value="ECO:0007669"/>
    <property type="project" value="UniProtKB-KW"/>
</dbReference>
<keyword evidence="2 4" id="KW-0863">Zinc-finger</keyword>
<dbReference type="SUPFAM" id="SSF144232">
    <property type="entry name" value="HIT/MYND zinc finger-like"/>
    <property type="match status" value="1"/>
</dbReference>
<keyword evidence="3" id="KW-0862">Zinc</keyword>
<dbReference type="InterPro" id="IPR024119">
    <property type="entry name" value="TF_DEAF-1"/>
</dbReference>
<dbReference type="GO" id="GO:0005634">
    <property type="term" value="C:nucleus"/>
    <property type="evidence" value="ECO:0007669"/>
    <property type="project" value="TreeGrafter"/>
</dbReference>
<dbReference type="Pfam" id="PF01753">
    <property type="entry name" value="zf-MYND"/>
    <property type="match status" value="1"/>
</dbReference>
<dbReference type="InterPro" id="IPR027974">
    <property type="entry name" value="DUF4470"/>
</dbReference>
<comment type="caution">
    <text evidence="6">The sequence shown here is derived from an EMBL/GenBank/DDBJ whole genome shotgun (WGS) entry which is preliminary data.</text>
</comment>
<evidence type="ECO:0000313" key="7">
    <source>
        <dbReference type="Proteomes" id="UP001197093"/>
    </source>
</evidence>